<evidence type="ECO:0000313" key="2">
    <source>
        <dbReference type="Proteomes" id="UP001642540"/>
    </source>
</evidence>
<comment type="caution">
    <text evidence="1">The sequence shown here is derived from an EMBL/GenBank/DDBJ whole genome shotgun (WGS) entry which is preliminary data.</text>
</comment>
<gene>
    <name evidence="1" type="ORF">ODALV1_LOCUS7444</name>
</gene>
<sequence>MPKIIQTQPTGSTEKTALLKTSSSISSISSSIRSVSSLSELNIIDHINSFRLNRYKQRICCNFSRLYNVYDETRDESELTFHASQENSCLSNDYEDMLIYNLQEQLMFSIEFEESSGYFSTQMKFSVVSSTKLGLGSIQRVCGFMQPPVFEILNWDNEHLFTIGQPKVSGIKSYDFTKKYDVISNDGKTVSTIVQERKAISMKYNPSEPLQLRDKTLILAVGFILDLLKDEET</sequence>
<reference evidence="1 2" key="1">
    <citation type="submission" date="2024-08" db="EMBL/GenBank/DDBJ databases">
        <authorList>
            <person name="Cucini C."/>
            <person name="Frati F."/>
        </authorList>
    </citation>
    <scope>NUCLEOTIDE SEQUENCE [LARGE SCALE GENOMIC DNA]</scope>
</reference>
<protein>
    <recommendedName>
        <fullName evidence="3">Phospholipid scramblase</fullName>
    </recommendedName>
</protein>
<dbReference type="EMBL" id="CAXLJM020000023">
    <property type="protein sequence ID" value="CAL8089678.1"/>
    <property type="molecule type" value="Genomic_DNA"/>
</dbReference>
<name>A0ABP1Q9G7_9HEXA</name>
<evidence type="ECO:0000313" key="1">
    <source>
        <dbReference type="EMBL" id="CAL8089678.1"/>
    </source>
</evidence>
<dbReference type="Proteomes" id="UP001642540">
    <property type="component" value="Unassembled WGS sequence"/>
</dbReference>
<organism evidence="1 2">
    <name type="scientific">Orchesella dallaii</name>
    <dbReference type="NCBI Taxonomy" id="48710"/>
    <lineage>
        <taxon>Eukaryota</taxon>
        <taxon>Metazoa</taxon>
        <taxon>Ecdysozoa</taxon>
        <taxon>Arthropoda</taxon>
        <taxon>Hexapoda</taxon>
        <taxon>Collembola</taxon>
        <taxon>Entomobryomorpha</taxon>
        <taxon>Entomobryoidea</taxon>
        <taxon>Orchesellidae</taxon>
        <taxon>Orchesellinae</taxon>
        <taxon>Orchesella</taxon>
    </lineage>
</organism>
<evidence type="ECO:0008006" key="3">
    <source>
        <dbReference type="Google" id="ProtNLM"/>
    </source>
</evidence>
<keyword evidence="2" id="KW-1185">Reference proteome</keyword>
<proteinExistence type="predicted"/>
<accession>A0ABP1Q9G7</accession>